<keyword evidence="3" id="KW-1185">Reference proteome</keyword>
<dbReference type="AlphaFoldDB" id="A0AAV7N1V7"/>
<accession>A0AAV7N1V7</accession>
<gene>
    <name evidence="2" type="ORF">NDU88_006785</name>
</gene>
<comment type="caution">
    <text evidence="2">The sequence shown here is derived from an EMBL/GenBank/DDBJ whole genome shotgun (WGS) entry which is preliminary data.</text>
</comment>
<sequence>MALPARSTHTWNLSKRGIPDGTCGAGGDKGSASRDKQGRSNGPVALSHGLTCPTRLQSGTKPATGGKEDSPTSSPELGDAGLLSTAAPPPVKAALDPY</sequence>
<dbReference type="EMBL" id="JANPWB010000013">
    <property type="protein sequence ID" value="KAJ1109424.1"/>
    <property type="molecule type" value="Genomic_DNA"/>
</dbReference>
<name>A0AAV7N1V7_PLEWA</name>
<organism evidence="2 3">
    <name type="scientific">Pleurodeles waltl</name>
    <name type="common">Iberian ribbed newt</name>
    <dbReference type="NCBI Taxonomy" id="8319"/>
    <lineage>
        <taxon>Eukaryota</taxon>
        <taxon>Metazoa</taxon>
        <taxon>Chordata</taxon>
        <taxon>Craniata</taxon>
        <taxon>Vertebrata</taxon>
        <taxon>Euteleostomi</taxon>
        <taxon>Amphibia</taxon>
        <taxon>Batrachia</taxon>
        <taxon>Caudata</taxon>
        <taxon>Salamandroidea</taxon>
        <taxon>Salamandridae</taxon>
        <taxon>Pleurodelinae</taxon>
        <taxon>Pleurodeles</taxon>
    </lineage>
</organism>
<proteinExistence type="predicted"/>
<evidence type="ECO:0000313" key="2">
    <source>
        <dbReference type="EMBL" id="KAJ1109424.1"/>
    </source>
</evidence>
<evidence type="ECO:0000256" key="1">
    <source>
        <dbReference type="SAM" id="MobiDB-lite"/>
    </source>
</evidence>
<feature type="region of interest" description="Disordered" evidence="1">
    <location>
        <begin position="1"/>
        <end position="98"/>
    </location>
</feature>
<dbReference type="Proteomes" id="UP001066276">
    <property type="component" value="Chromosome 9"/>
</dbReference>
<protein>
    <submittedName>
        <fullName evidence="2">Uncharacterized protein</fullName>
    </submittedName>
</protein>
<evidence type="ECO:0000313" key="3">
    <source>
        <dbReference type="Proteomes" id="UP001066276"/>
    </source>
</evidence>
<reference evidence="2" key="1">
    <citation type="journal article" date="2022" name="bioRxiv">
        <title>Sequencing and chromosome-scale assembly of the giantPleurodeles waltlgenome.</title>
        <authorList>
            <person name="Brown T."/>
            <person name="Elewa A."/>
            <person name="Iarovenko S."/>
            <person name="Subramanian E."/>
            <person name="Araus A.J."/>
            <person name="Petzold A."/>
            <person name="Susuki M."/>
            <person name="Suzuki K.-i.T."/>
            <person name="Hayashi T."/>
            <person name="Toyoda A."/>
            <person name="Oliveira C."/>
            <person name="Osipova E."/>
            <person name="Leigh N.D."/>
            <person name="Simon A."/>
            <person name="Yun M.H."/>
        </authorList>
    </citation>
    <scope>NUCLEOTIDE SEQUENCE</scope>
    <source>
        <strain evidence="2">20211129_DDA</strain>
        <tissue evidence="2">Liver</tissue>
    </source>
</reference>